<dbReference type="EMBL" id="JAGWCR010000022">
    <property type="protein sequence ID" value="MBS3652291.1"/>
    <property type="molecule type" value="Genomic_DNA"/>
</dbReference>
<sequence>MLKKLTAALLSAALIATVPAIAYAGQGNGKGGESSGRSGEKGGGSSGNHGKSGEAHGKAEGKGRANAANRDKAPGHQKSENRSARAYAPGQVKKQAVGDDQLGDETTASIGRVNFGTVISSIRAGKSSLNGVTVDTQVTVVDVSNLVRGNNRVALANALAKNQISIETLRDDLASLGIADLTQDEIDSAVAARRARDGSLVVFVDRD</sequence>
<proteinExistence type="predicted"/>
<feature type="signal peptide" evidence="2">
    <location>
        <begin position="1"/>
        <end position="24"/>
    </location>
</feature>
<keyword evidence="4" id="KW-1185">Reference proteome</keyword>
<comment type="caution">
    <text evidence="3">The sequence shown here is derived from an EMBL/GenBank/DDBJ whole genome shotgun (WGS) entry which is preliminary data.</text>
</comment>
<accession>A0A942E2J3</accession>
<dbReference type="RefSeq" id="WP_188257840.1">
    <property type="nucleotide sequence ID" value="NZ_JABVCF010000022.1"/>
</dbReference>
<evidence type="ECO:0000256" key="1">
    <source>
        <dbReference type="SAM" id="MobiDB-lite"/>
    </source>
</evidence>
<organism evidence="3 4">
    <name type="scientific">Pseudaminobacter soli</name>
    <name type="common">ex Zhang et al. 2022</name>
    <dbReference type="NCBI Taxonomy" id="2831468"/>
    <lineage>
        <taxon>Bacteria</taxon>
        <taxon>Pseudomonadati</taxon>
        <taxon>Pseudomonadota</taxon>
        <taxon>Alphaproteobacteria</taxon>
        <taxon>Hyphomicrobiales</taxon>
        <taxon>Phyllobacteriaceae</taxon>
        <taxon>Pseudaminobacter</taxon>
    </lineage>
</organism>
<protein>
    <submittedName>
        <fullName evidence="3">Uncharacterized protein</fullName>
    </submittedName>
</protein>
<name>A0A942E2J3_9HYPH</name>
<dbReference type="Proteomes" id="UP000680348">
    <property type="component" value="Unassembled WGS sequence"/>
</dbReference>
<feature type="region of interest" description="Disordered" evidence="1">
    <location>
        <begin position="26"/>
        <end position="100"/>
    </location>
</feature>
<reference evidence="3" key="1">
    <citation type="submission" date="2021-04" db="EMBL/GenBank/DDBJ databases">
        <title>Pseudaminobacter soli sp. nov., isolated from paddy soil contaminated by heavy metals.</title>
        <authorList>
            <person name="Zhang K."/>
        </authorList>
    </citation>
    <scope>NUCLEOTIDE SEQUENCE</scope>
    <source>
        <strain evidence="3">19-2017</strain>
    </source>
</reference>
<feature type="chain" id="PRO_5037590521" evidence="2">
    <location>
        <begin position="25"/>
        <end position="207"/>
    </location>
</feature>
<gene>
    <name evidence="3" type="ORF">KEU06_27240</name>
</gene>
<evidence type="ECO:0000313" key="4">
    <source>
        <dbReference type="Proteomes" id="UP000680348"/>
    </source>
</evidence>
<feature type="compositionally biased region" description="Basic and acidic residues" evidence="1">
    <location>
        <begin position="51"/>
        <end position="83"/>
    </location>
</feature>
<evidence type="ECO:0000256" key="2">
    <source>
        <dbReference type="SAM" id="SignalP"/>
    </source>
</evidence>
<keyword evidence="2" id="KW-0732">Signal</keyword>
<dbReference type="AlphaFoldDB" id="A0A942E2J3"/>
<evidence type="ECO:0000313" key="3">
    <source>
        <dbReference type="EMBL" id="MBS3652291.1"/>
    </source>
</evidence>